<reference evidence="1 2" key="1">
    <citation type="submission" date="2020-07" db="EMBL/GenBank/DDBJ databases">
        <title>Sequencing the genomes of 1000 actinobacteria strains.</title>
        <authorList>
            <person name="Klenk H.-P."/>
        </authorList>
    </citation>
    <scope>NUCLEOTIDE SEQUENCE [LARGE SCALE GENOMIC DNA]</scope>
    <source>
        <strain evidence="1 2">DSM 103164</strain>
    </source>
</reference>
<gene>
    <name evidence="1" type="ORF">GGQ54_002265</name>
</gene>
<proteinExistence type="predicted"/>
<organism evidence="1 2">
    <name type="scientific">Naumannella cuiyingiana</name>
    <dbReference type="NCBI Taxonomy" id="1347891"/>
    <lineage>
        <taxon>Bacteria</taxon>
        <taxon>Bacillati</taxon>
        <taxon>Actinomycetota</taxon>
        <taxon>Actinomycetes</taxon>
        <taxon>Propionibacteriales</taxon>
        <taxon>Propionibacteriaceae</taxon>
        <taxon>Naumannella</taxon>
    </lineage>
</organism>
<dbReference type="Proteomes" id="UP000527616">
    <property type="component" value="Unassembled WGS sequence"/>
</dbReference>
<evidence type="ECO:0000313" key="1">
    <source>
        <dbReference type="EMBL" id="NYI71705.1"/>
    </source>
</evidence>
<accession>A0A7Z0ILK0</accession>
<protein>
    <recommendedName>
        <fullName evidence="3">SIR2-like domain-containing protein</fullName>
    </recommendedName>
</protein>
<comment type="caution">
    <text evidence="1">The sequence shown here is derived from an EMBL/GenBank/DDBJ whole genome shotgun (WGS) entry which is preliminary data.</text>
</comment>
<evidence type="ECO:0000313" key="2">
    <source>
        <dbReference type="Proteomes" id="UP000527616"/>
    </source>
</evidence>
<name>A0A7Z0ILK0_9ACTN</name>
<sequence>MTDVRINGVAQQPVSDARPNRITPERLRTIVESAHLNFLIGAGTSSPYFAALGNIEDALADVADQDAPEHVKALVRASIQAYFFEKVLAPNVKIVERDESAEAVLRSYATFVRTLNRILLRRHSTLLSKQANIFTTNVDMLFEVAMEELGIDFSDGFSGKIRPKFDLGDFSTLRFRVGSRYEHRFEVPVFNLIKIHGSAAWRQQERENRKTDIYFDHGLTLVNEVGKLFQAAKPHLLSVLVDPQPDDEGPTIRPIADLITEARQYLDGLDLLGTSGEGESPTPSDVDAFSAGHNKLGIVNPDKRKFATTVLNETYYELIRRFANEVEKESSVLFVHGFSFRDEHLRDLVLRAARTNPTLQVIVFCYSRGGLNAYEKLLPDAEIKNGNIQFAVPDEPSEDEEERKISLDVLESDYFAPIIRDKVPEPDQRIELDIHTSTSEPLGD</sequence>
<keyword evidence="2" id="KW-1185">Reference proteome</keyword>
<dbReference type="RefSeq" id="WP_179445495.1">
    <property type="nucleotide sequence ID" value="NZ_JACBZS010000001.1"/>
</dbReference>
<dbReference type="EMBL" id="JACBZS010000001">
    <property type="protein sequence ID" value="NYI71705.1"/>
    <property type="molecule type" value="Genomic_DNA"/>
</dbReference>
<evidence type="ECO:0008006" key="3">
    <source>
        <dbReference type="Google" id="ProtNLM"/>
    </source>
</evidence>
<dbReference type="AlphaFoldDB" id="A0A7Z0ILK0"/>